<protein>
    <submittedName>
        <fullName evidence="2">Uncharacterized protein</fullName>
    </submittedName>
</protein>
<evidence type="ECO:0000256" key="1">
    <source>
        <dbReference type="SAM" id="MobiDB-lite"/>
    </source>
</evidence>
<evidence type="ECO:0000313" key="2">
    <source>
        <dbReference type="EMBL" id="OJJ38916.1"/>
    </source>
</evidence>
<feature type="region of interest" description="Disordered" evidence="1">
    <location>
        <begin position="1"/>
        <end position="27"/>
    </location>
</feature>
<dbReference type="AlphaFoldDB" id="A0A1L9RVG1"/>
<feature type="region of interest" description="Disordered" evidence="1">
    <location>
        <begin position="86"/>
        <end position="197"/>
    </location>
</feature>
<proteinExistence type="predicted"/>
<name>A0A1L9RVG1_ASPWE</name>
<feature type="compositionally biased region" description="Acidic residues" evidence="1">
    <location>
        <begin position="86"/>
        <end position="99"/>
    </location>
</feature>
<dbReference type="OrthoDB" id="4502539at2759"/>
<evidence type="ECO:0000313" key="3">
    <source>
        <dbReference type="Proteomes" id="UP000184383"/>
    </source>
</evidence>
<dbReference type="GeneID" id="63749901"/>
<feature type="compositionally biased region" description="Polar residues" evidence="1">
    <location>
        <begin position="156"/>
        <end position="167"/>
    </location>
</feature>
<reference evidence="3" key="1">
    <citation type="journal article" date="2017" name="Genome Biol.">
        <title>Comparative genomics reveals high biological diversity and specific adaptations in the industrially and medically important fungal genus Aspergillus.</title>
        <authorList>
            <person name="de Vries R.P."/>
            <person name="Riley R."/>
            <person name="Wiebenga A."/>
            <person name="Aguilar-Osorio G."/>
            <person name="Amillis S."/>
            <person name="Uchima C.A."/>
            <person name="Anderluh G."/>
            <person name="Asadollahi M."/>
            <person name="Askin M."/>
            <person name="Barry K."/>
            <person name="Battaglia E."/>
            <person name="Bayram O."/>
            <person name="Benocci T."/>
            <person name="Braus-Stromeyer S.A."/>
            <person name="Caldana C."/>
            <person name="Canovas D."/>
            <person name="Cerqueira G.C."/>
            <person name="Chen F."/>
            <person name="Chen W."/>
            <person name="Choi C."/>
            <person name="Clum A."/>
            <person name="Dos Santos R.A."/>
            <person name="Damasio A.R."/>
            <person name="Diallinas G."/>
            <person name="Emri T."/>
            <person name="Fekete E."/>
            <person name="Flipphi M."/>
            <person name="Freyberg S."/>
            <person name="Gallo A."/>
            <person name="Gournas C."/>
            <person name="Habgood R."/>
            <person name="Hainaut M."/>
            <person name="Harispe M.L."/>
            <person name="Henrissat B."/>
            <person name="Hilden K.S."/>
            <person name="Hope R."/>
            <person name="Hossain A."/>
            <person name="Karabika E."/>
            <person name="Karaffa L."/>
            <person name="Karanyi Z."/>
            <person name="Krasevec N."/>
            <person name="Kuo A."/>
            <person name="Kusch H."/>
            <person name="LaButti K."/>
            <person name="Lagendijk E.L."/>
            <person name="Lapidus A."/>
            <person name="Levasseur A."/>
            <person name="Lindquist E."/>
            <person name="Lipzen A."/>
            <person name="Logrieco A.F."/>
            <person name="MacCabe A."/>
            <person name="Maekelae M.R."/>
            <person name="Malavazi I."/>
            <person name="Melin P."/>
            <person name="Meyer V."/>
            <person name="Mielnichuk N."/>
            <person name="Miskei M."/>
            <person name="Molnar A.P."/>
            <person name="Mule G."/>
            <person name="Ngan C.Y."/>
            <person name="Orejas M."/>
            <person name="Orosz E."/>
            <person name="Ouedraogo J.P."/>
            <person name="Overkamp K.M."/>
            <person name="Park H.-S."/>
            <person name="Perrone G."/>
            <person name="Piumi F."/>
            <person name="Punt P.J."/>
            <person name="Ram A.F."/>
            <person name="Ramon A."/>
            <person name="Rauscher S."/>
            <person name="Record E."/>
            <person name="Riano-Pachon D.M."/>
            <person name="Robert V."/>
            <person name="Roehrig J."/>
            <person name="Ruller R."/>
            <person name="Salamov A."/>
            <person name="Salih N.S."/>
            <person name="Samson R.A."/>
            <person name="Sandor E."/>
            <person name="Sanguinetti M."/>
            <person name="Schuetze T."/>
            <person name="Sepcic K."/>
            <person name="Shelest E."/>
            <person name="Sherlock G."/>
            <person name="Sophianopoulou V."/>
            <person name="Squina F.M."/>
            <person name="Sun H."/>
            <person name="Susca A."/>
            <person name="Todd R.B."/>
            <person name="Tsang A."/>
            <person name="Unkles S.E."/>
            <person name="van de Wiele N."/>
            <person name="van Rossen-Uffink D."/>
            <person name="Oliveira J.V."/>
            <person name="Vesth T.C."/>
            <person name="Visser J."/>
            <person name="Yu J.-H."/>
            <person name="Zhou M."/>
            <person name="Andersen M.R."/>
            <person name="Archer D.B."/>
            <person name="Baker S.E."/>
            <person name="Benoit I."/>
            <person name="Brakhage A.A."/>
            <person name="Braus G.H."/>
            <person name="Fischer R."/>
            <person name="Frisvad J.C."/>
            <person name="Goldman G.H."/>
            <person name="Houbraken J."/>
            <person name="Oakley B."/>
            <person name="Pocsi I."/>
            <person name="Scazzocchio C."/>
            <person name="Seiboth B."/>
            <person name="vanKuyk P.A."/>
            <person name="Wortman J."/>
            <person name="Dyer P.S."/>
            <person name="Grigoriev I.V."/>
        </authorList>
    </citation>
    <scope>NUCLEOTIDE SEQUENCE [LARGE SCALE GENOMIC DNA]</scope>
    <source>
        <strain evidence="3">DTO 134E9</strain>
    </source>
</reference>
<dbReference type="RefSeq" id="XP_040692592.1">
    <property type="nucleotide sequence ID" value="XM_040834053.1"/>
</dbReference>
<organism evidence="2 3">
    <name type="scientific">Aspergillus wentii DTO 134E9</name>
    <dbReference type="NCBI Taxonomy" id="1073089"/>
    <lineage>
        <taxon>Eukaryota</taxon>
        <taxon>Fungi</taxon>
        <taxon>Dikarya</taxon>
        <taxon>Ascomycota</taxon>
        <taxon>Pezizomycotina</taxon>
        <taxon>Eurotiomycetes</taxon>
        <taxon>Eurotiomycetidae</taxon>
        <taxon>Eurotiales</taxon>
        <taxon>Aspergillaceae</taxon>
        <taxon>Aspergillus</taxon>
        <taxon>Aspergillus subgen. Cremei</taxon>
    </lineage>
</organism>
<dbReference type="VEuPathDB" id="FungiDB:ASPWEDRAFT_346482"/>
<dbReference type="EMBL" id="KV878210">
    <property type="protein sequence ID" value="OJJ38916.1"/>
    <property type="molecule type" value="Genomic_DNA"/>
</dbReference>
<feature type="compositionally biased region" description="Basic and acidic residues" evidence="1">
    <location>
        <begin position="186"/>
        <end position="197"/>
    </location>
</feature>
<feature type="compositionally biased region" description="Low complexity" evidence="1">
    <location>
        <begin position="123"/>
        <end position="135"/>
    </location>
</feature>
<accession>A0A1L9RVG1</accession>
<gene>
    <name evidence="2" type="ORF">ASPWEDRAFT_346482</name>
</gene>
<sequence>MAVKTIDITAPASLSKNPNMNKRWPPLADKTSLPFKLTALSRQKLAREATAADPDIRRCLGHFRLHCTSMEWAQKDMTSRINSFDLEDDTESEDEEEETKNERQAKLNVFVQQKSKEEKKESSTSTKTETTNTTTPAEPEPRQQQQQQQEEKQEQNNSMAKEPTSTETEIHVQFEVPARPPSPNSAEKDKENGLLEKGRSCLEKTVQRKHFWPSPGQCLPVRISG</sequence>
<keyword evidence="3" id="KW-1185">Reference proteome</keyword>
<dbReference type="Proteomes" id="UP000184383">
    <property type="component" value="Unassembled WGS sequence"/>
</dbReference>